<sequence length="953" mass="109671">MSFPGELHFAKTTGDDAISLKGKWRFQIDRDDVGIKLNWYGKKLTDFVTLPGSMRDNNKGDELSVDTKWTGSIYDSSWYFRPEMAKYRKKDNLKFPFWLTPNKHYVGVAWYQREVNIPADWNGRKIELFLERPHWETTVWIDGAKVGMRNSISTPHRYDLSKLLTPGSHVISIRVDNRIKEINVGPDSHGITDQTQGNWNGIIGDICLMSKPPVSFDAIKLYPDIEEKSVKAVIIIDNILDKSARAKITLRAKSFNSPIDHTVEPLNQEIIAVKGKSQIEIIYPMGKNVQFWDEFNPALYMMTAVLTDEFGNTDESVIQFGMRSFSINGTRFEVNNRPVFLRGTVENCVFPKRGYPPTEEISWERIFKICKEFGLNHMRFHSWCPPEAAFSAADKLGFYLQIEGPSWANHGTSLGDGKPVDQYIYDEADRILDAYGNHPSFCMMAYGNEPAGRNQAEYLGKLVNHWKEKDNRRVYTGASIGKSWPLVPESQFIVRSEPRGLPWKKRPESMFDYFNKIEQYTVPYVVHEMGQHCAFPDFKEIDKYTGVYKAKNFELFREVLTKNHMGEQAEDFLMASGKLQALCYKLEIEAALRTRKLAGIQLLALNDYPGQGTALVGVLNAFWEEKGYITASEFRNFFGPTVPLARIPKFVFMNNETFHADIEVFHFGKQPLKNITAQWKVTDCAGNIIAQSSFKEHDIRLDNCITLGSIDLPLLQITKAKKLTLSVSVANYTNSWNFWVYPVELPTIDKRDIYFCNELDEKADSVLKNGGKVFLHAAGKVERGKDVIQYLNPVFWNTSWFKMRPPHTLGILCNPKHPAFSDFPTEFHSNLQWWEILNRQQVMNLELFPPDFKPLIQPIDTWFLNRRLAVVFEAQVENGKLMVCSADLQSNLAERPAARQLLYSLTKYMLSDKFNPKYKVDYETIAELFEKKERPPAIDFHTKQSTDDLKPKK</sequence>
<dbReference type="SUPFAM" id="SSF51445">
    <property type="entry name" value="(Trans)glycosidases"/>
    <property type="match status" value="1"/>
</dbReference>
<evidence type="ECO:0000259" key="6">
    <source>
        <dbReference type="Pfam" id="PF02836"/>
    </source>
</evidence>
<dbReference type="KEGG" id="mro:MROS_0082"/>
<evidence type="ECO:0000256" key="5">
    <source>
        <dbReference type="ARBA" id="ARBA00023295"/>
    </source>
</evidence>
<evidence type="ECO:0000259" key="7">
    <source>
        <dbReference type="Pfam" id="PF02837"/>
    </source>
</evidence>
<dbReference type="InterPro" id="IPR006104">
    <property type="entry name" value="Glyco_hydro_2_N"/>
</dbReference>
<dbReference type="InterPro" id="IPR006103">
    <property type="entry name" value="Glyco_hydro_2_cat"/>
</dbReference>
<feature type="domain" description="Glycoside hydrolase family 2 catalytic" evidence="6">
    <location>
        <begin position="327"/>
        <end position="476"/>
    </location>
</feature>
<gene>
    <name evidence="8" type="ordered locus">MROS_0082</name>
</gene>
<evidence type="ECO:0000256" key="2">
    <source>
        <dbReference type="ARBA" id="ARBA00007401"/>
    </source>
</evidence>
<dbReference type="PATRIC" id="fig|1191523.3.peg.85"/>
<keyword evidence="5" id="KW-0326">Glycosidase</keyword>
<evidence type="ECO:0000256" key="1">
    <source>
        <dbReference type="ARBA" id="ARBA00001412"/>
    </source>
</evidence>
<feature type="domain" description="Glycosyl hydrolases family 2 sugar binding" evidence="7">
    <location>
        <begin position="19"/>
        <end position="212"/>
    </location>
</feature>
<dbReference type="InterPro" id="IPR008979">
    <property type="entry name" value="Galactose-bd-like_sf"/>
</dbReference>
<dbReference type="Gene3D" id="3.20.20.80">
    <property type="entry name" value="Glycosidases"/>
    <property type="match status" value="1"/>
</dbReference>
<dbReference type="AlphaFoldDB" id="I7A018"/>
<accession>I7A018</accession>
<dbReference type="EMBL" id="CP003557">
    <property type="protein sequence ID" value="AFN73326.1"/>
    <property type="molecule type" value="Genomic_DNA"/>
</dbReference>
<dbReference type="Proteomes" id="UP000009011">
    <property type="component" value="Chromosome"/>
</dbReference>
<dbReference type="GO" id="GO:0005990">
    <property type="term" value="P:lactose catabolic process"/>
    <property type="evidence" value="ECO:0007669"/>
    <property type="project" value="TreeGrafter"/>
</dbReference>
<dbReference type="GO" id="GO:0009341">
    <property type="term" value="C:beta-galactosidase complex"/>
    <property type="evidence" value="ECO:0007669"/>
    <property type="project" value="TreeGrafter"/>
</dbReference>
<dbReference type="SUPFAM" id="SSF49785">
    <property type="entry name" value="Galactose-binding domain-like"/>
    <property type="match status" value="1"/>
</dbReference>
<proteinExistence type="inferred from homology"/>
<dbReference type="STRING" id="1191523.MROS_0082"/>
<evidence type="ECO:0000313" key="8">
    <source>
        <dbReference type="EMBL" id="AFN73326.1"/>
    </source>
</evidence>
<dbReference type="GO" id="GO:0004565">
    <property type="term" value="F:beta-galactosidase activity"/>
    <property type="evidence" value="ECO:0007669"/>
    <property type="project" value="UniProtKB-EC"/>
</dbReference>
<keyword evidence="4 8" id="KW-0378">Hydrolase</keyword>
<evidence type="ECO:0000256" key="3">
    <source>
        <dbReference type="ARBA" id="ARBA00012756"/>
    </source>
</evidence>
<dbReference type="InterPro" id="IPR017853">
    <property type="entry name" value="GH"/>
</dbReference>
<dbReference type="EC" id="3.2.1.23" evidence="3"/>
<name>I7A018_MELRP</name>
<keyword evidence="9" id="KW-1185">Reference proteome</keyword>
<dbReference type="PANTHER" id="PTHR46323">
    <property type="entry name" value="BETA-GALACTOSIDASE"/>
    <property type="match status" value="1"/>
</dbReference>
<dbReference type="InterPro" id="IPR050347">
    <property type="entry name" value="Bact_Beta-galactosidase"/>
</dbReference>
<comment type="catalytic activity">
    <reaction evidence="1">
        <text>Hydrolysis of terminal non-reducing beta-D-galactose residues in beta-D-galactosides.</text>
        <dbReference type="EC" id="3.2.1.23"/>
    </reaction>
</comment>
<evidence type="ECO:0000256" key="4">
    <source>
        <dbReference type="ARBA" id="ARBA00022801"/>
    </source>
</evidence>
<organism evidence="8 9">
    <name type="scientific">Melioribacter roseus (strain DSM 23840 / JCM 17771 / VKM B-2668 / P3M-2)</name>
    <dbReference type="NCBI Taxonomy" id="1191523"/>
    <lineage>
        <taxon>Bacteria</taxon>
        <taxon>Pseudomonadati</taxon>
        <taxon>Ignavibacteriota</taxon>
        <taxon>Ignavibacteria</taxon>
        <taxon>Ignavibacteriales</taxon>
        <taxon>Melioribacteraceae</taxon>
        <taxon>Melioribacter</taxon>
    </lineage>
</organism>
<dbReference type="Pfam" id="PF02836">
    <property type="entry name" value="Glyco_hydro_2_C"/>
    <property type="match status" value="1"/>
</dbReference>
<dbReference type="Gene3D" id="2.60.120.260">
    <property type="entry name" value="Galactose-binding domain-like"/>
    <property type="match status" value="1"/>
</dbReference>
<evidence type="ECO:0000313" key="9">
    <source>
        <dbReference type="Proteomes" id="UP000009011"/>
    </source>
</evidence>
<dbReference type="PANTHER" id="PTHR46323:SF2">
    <property type="entry name" value="BETA-GALACTOSIDASE"/>
    <property type="match status" value="1"/>
</dbReference>
<reference evidence="8 9" key="1">
    <citation type="journal article" date="2013" name="PLoS ONE">
        <title>Genomic analysis of Melioribacter roseus, facultatively anaerobic organotrophic bacterium representing a novel deep lineage within Bacteriodetes/Chlorobi group.</title>
        <authorList>
            <person name="Kadnikov V.V."/>
            <person name="Mardanov A.V."/>
            <person name="Podosokorskaya O.A."/>
            <person name="Gavrilov S.N."/>
            <person name="Kublanov I.V."/>
            <person name="Beletsky A.V."/>
            <person name="Bonch-Osmolovskaya E.A."/>
            <person name="Ravin N.V."/>
        </authorList>
    </citation>
    <scope>NUCLEOTIDE SEQUENCE [LARGE SCALE GENOMIC DNA]</scope>
    <source>
        <strain evidence="9">JCM 17771 / P3M-2</strain>
    </source>
</reference>
<comment type="similarity">
    <text evidence="2">Belongs to the glycosyl hydrolase 2 family.</text>
</comment>
<dbReference type="eggNOG" id="COG3250">
    <property type="taxonomic scope" value="Bacteria"/>
</dbReference>
<dbReference type="Pfam" id="PF02837">
    <property type="entry name" value="Glyco_hydro_2_N"/>
    <property type="match status" value="1"/>
</dbReference>
<dbReference type="HOGENOM" id="CLU_009735_0_0_10"/>
<protein>
    <recommendedName>
        <fullName evidence="3">beta-galactosidase</fullName>
        <ecNumber evidence="3">3.2.1.23</ecNumber>
    </recommendedName>
</protein>